<sequence length="355" mass="36571">MGAVTPPRESPDAAPVMLAVDAGNSKTDVAVLRADGTVLATARGSGFGPQHRGVPAAVDGLGRIVAKAAAKAGVRLPVHHLTACAANADLPVEERRLRAEVDGRGWAHTAAVTNDTFAVLRSCTSAADAVAVVCGAGINCVGRTSDGRTARFPALGRTTGDWGGGAWLFEEVLWWSVRAEDGRGPATALARAAAGHFGRAQATDIAVDAHLGTLPWHRLHELVPVLCAVAEAGDEVALRILDRQAEEVAVLATAALTRLGRLDRATDVALGGGVLAARPPHLLRGVRTRMAARAPRARLIVATVPPIAGAALLALDHAAEAGTITRQAHAAAEPRLRAAFSDSPERGQGGRRTLA</sequence>
<dbReference type="InterPro" id="IPR052519">
    <property type="entry name" value="Euk-type_GlcNAc_Kinase"/>
</dbReference>
<proteinExistence type="predicted"/>
<evidence type="ECO:0000313" key="4">
    <source>
        <dbReference type="Proteomes" id="UP001551482"/>
    </source>
</evidence>
<dbReference type="PANTHER" id="PTHR43190:SF3">
    <property type="entry name" value="N-ACETYL-D-GLUCOSAMINE KINASE"/>
    <property type="match status" value="1"/>
</dbReference>
<dbReference type="Pfam" id="PF01869">
    <property type="entry name" value="BcrAD_BadFG"/>
    <property type="match status" value="1"/>
</dbReference>
<dbReference type="Proteomes" id="UP001551482">
    <property type="component" value="Unassembled WGS sequence"/>
</dbReference>
<keyword evidence="4" id="KW-1185">Reference proteome</keyword>
<evidence type="ECO:0000256" key="1">
    <source>
        <dbReference type="SAM" id="MobiDB-lite"/>
    </source>
</evidence>
<feature type="domain" description="ATPase BadF/BadG/BcrA/BcrD type" evidence="2">
    <location>
        <begin position="20"/>
        <end position="314"/>
    </location>
</feature>
<protein>
    <submittedName>
        <fullName evidence="3">BadF/BadG/BcrA/BcrD ATPase family protein</fullName>
    </submittedName>
</protein>
<evidence type="ECO:0000313" key="3">
    <source>
        <dbReference type="EMBL" id="MEU8135065.1"/>
    </source>
</evidence>
<organism evidence="3 4">
    <name type="scientific">Streptodolium elevatio</name>
    <dbReference type="NCBI Taxonomy" id="3157996"/>
    <lineage>
        <taxon>Bacteria</taxon>
        <taxon>Bacillati</taxon>
        <taxon>Actinomycetota</taxon>
        <taxon>Actinomycetes</taxon>
        <taxon>Kitasatosporales</taxon>
        <taxon>Streptomycetaceae</taxon>
        <taxon>Streptodolium</taxon>
    </lineage>
</organism>
<dbReference type="EMBL" id="JBEZFP010000036">
    <property type="protein sequence ID" value="MEU8135065.1"/>
    <property type="molecule type" value="Genomic_DNA"/>
</dbReference>
<reference evidence="3 4" key="1">
    <citation type="submission" date="2024-06" db="EMBL/GenBank/DDBJ databases">
        <title>The Natural Products Discovery Center: Release of the First 8490 Sequenced Strains for Exploring Actinobacteria Biosynthetic Diversity.</title>
        <authorList>
            <person name="Kalkreuter E."/>
            <person name="Kautsar S.A."/>
            <person name="Yang D."/>
            <person name="Bader C.D."/>
            <person name="Teijaro C.N."/>
            <person name="Fluegel L."/>
            <person name="Davis C.M."/>
            <person name="Simpson J.R."/>
            <person name="Lauterbach L."/>
            <person name="Steele A.D."/>
            <person name="Gui C."/>
            <person name="Meng S."/>
            <person name="Li G."/>
            <person name="Viehrig K."/>
            <person name="Ye F."/>
            <person name="Su P."/>
            <person name="Kiefer A.F."/>
            <person name="Nichols A."/>
            <person name="Cepeda A.J."/>
            <person name="Yan W."/>
            <person name="Fan B."/>
            <person name="Jiang Y."/>
            <person name="Adhikari A."/>
            <person name="Zheng C.-J."/>
            <person name="Schuster L."/>
            <person name="Cowan T.M."/>
            <person name="Smanski M.J."/>
            <person name="Chevrette M.G."/>
            <person name="De Carvalho L.P.S."/>
            <person name="Shen B."/>
        </authorList>
    </citation>
    <scope>NUCLEOTIDE SEQUENCE [LARGE SCALE GENOMIC DNA]</scope>
    <source>
        <strain evidence="3 4">NPDC048946</strain>
    </source>
</reference>
<dbReference type="InterPro" id="IPR002731">
    <property type="entry name" value="ATPase_BadF"/>
</dbReference>
<gene>
    <name evidence="3" type="ORF">AB0C36_16295</name>
</gene>
<evidence type="ECO:0000259" key="2">
    <source>
        <dbReference type="Pfam" id="PF01869"/>
    </source>
</evidence>
<name>A0ABV3DH41_9ACTN</name>
<accession>A0ABV3DH41</accession>
<dbReference type="PANTHER" id="PTHR43190">
    <property type="entry name" value="N-ACETYL-D-GLUCOSAMINE KINASE"/>
    <property type="match status" value="1"/>
</dbReference>
<dbReference type="InterPro" id="IPR043129">
    <property type="entry name" value="ATPase_NBD"/>
</dbReference>
<comment type="caution">
    <text evidence="3">The sequence shown here is derived from an EMBL/GenBank/DDBJ whole genome shotgun (WGS) entry which is preliminary data.</text>
</comment>
<dbReference type="Gene3D" id="3.30.420.40">
    <property type="match status" value="2"/>
</dbReference>
<feature type="region of interest" description="Disordered" evidence="1">
    <location>
        <begin position="335"/>
        <end position="355"/>
    </location>
</feature>
<dbReference type="SUPFAM" id="SSF53067">
    <property type="entry name" value="Actin-like ATPase domain"/>
    <property type="match status" value="2"/>
</dbReference>
<dbReference type="RefSeq" id="WP_358354322.1">
    <property type="nucleotide sequence ID" value="NZ_JBEZFP010000036.1"/>
</dbReference>